<keyword evidence="2" id="KW-0235">DNA replication</keyword>
<comment type="similarity">
    <text evidence="1">Belongs to the DCC1 family.</text>
</comment>
<dbReference type="GO" id="GO:0034088">
    <property type="term" value="P:maintenance of mitotic sister chromatid cohesion"/>
    <property type="evidence" value="ECO:0007669"/>
    <property type="project" value="TreeGrafter"/>
</dbReference>
<dbReference type="InterPro" id="IPR019128">
    <property type="entry name" value="Dcc1"/>
</dbReference>
<dbReference type="GO" id="GO:0031390">
    <property type="term" value="C:Ctf18 RFC-like complex"/>
    <property type="evidence" value="ECO:0007669"/>
    <property type="project" value="InterPro"/>
</dbReference>
<feature type="region of interest" description="Disordered" evidence="3">
    <location>
        <begin position="116"/>
        <end position="137"/>
    </location>
</feature>
<keyword evidence="5" id="KW-1185">Reference proteome</keyword>
<proteinExistence type="inferred from homology"/>
<dbReference type="GO" id="GO:0000775">
    <property type="term" value="C:chromosome, centromeric region"/>
    <property type="evidence" value="ECO:0007669"/>
    <property type="project" value="TreeGrafter"/>
</dbReference>
<dbReference type="Pfam" id="PF09724">
    <property type="entry name" value="Dcc1"/>
    <property type="match status" value="1"/>
</dbReference>
<evidence type="ECO:0000313" key="4">
    <source>
        <dbReference type="EMBL" id="KCV71404.1"/>
    </source>
</evidence>
<dbReference type="EMBL" id="KB932203">
    <property type="protein sequence ID" value="KCV71404.1"/>
    <property type="molecule type" value="Genomic_DNA"/>
</dbReference>
<dbReference type="PANTHER" id="PTHR13395">
    <property type="entry name" value="SISTER CHROMATID COHESION PROTEIN DCC1-RELATED"/>
    <property type="match status" value="1"/>
</dbReference>
<dbReference type="OrthoDB" id="276989at2759"/>
<feature type="region of interest" description="Disordered" evidence="3">
    <location>
        <begin position="168"/>
        <end position="197"/>
    </location>
</feature>
<dbReference type="PANTHER" id="PTHR13395:SF6">
    <property type="entry name" value="SISTER CHROMATID COHESION PROTEIN DCC1"/>
    <property type="match status" value="1"/>
</dbReference>
<evidence type="ECO:0000256" key="1">
    <source>
        <dbReference type="ARBA" id="ARBA00007017"/>
    </source>
</evidence>
<evidence type="ECO:0008006" key="6">
    <source>
        <dbReference type="Google" id="ProtNLM"/>
    </source>
</evidence>
<evidence type="ECO:0000313" key="5">
    <source>
        <dbReference type="Proteomes" id="UP000030693"/>
    </source>
</evidence>
<feature type="compositionally biased region" description="Low complexity" evidence="3">
    <location>
        <begin position="180"/>
        <end position="191"/>
    </location>
</feature>
<dbReference type="GO" id="GO:0006260">
    <property type="term" value="P:DNA replication"/>
    <property type="evidence" value="ECO:0007669"/>
    <property type="project" value="UniProtKB-KW"/>
</dbReference>
<reference evidence="4" key="1">
    <citation type="submission" date="2013-04" db="EMBL/GenBank/DDBJ databases">
        <title>The Genome Sequence of Fonticula alba ATCC 38817.</title>
        <authorList>
            <consortium name="The Broad Institute Genomics Platform"/>
            <person name="Russ C."/>
            <person name="Cuomo C."/>
            <person name="Burger G."/>
            <person name="Gray M.W."/>
            <person name="Holland P.W.H."/>
            <person name="King N."/>
            <person name="Lang F.B.F."/>
            <person name="Roger A.J."/>
            <person name="Ruiz-Trillo I."/>
            <person name="Brown M."/>
            <person name="Walker B."/>
            <person name="Young S."/>
            <person name="Zeng Q."/>
            <person name="Gargeya S."/>
            <person name="Fitzgerald M."/>
            <person name="Haas B."/>
            <person name="Abouelleil A."/>
            <person name="Allen A.W."/>
            <person name="Alvarado L."/>
            <person name="Arachchi H.M."/>
            <person name="Berlin A.M."/>
            <person name="Chapman S.B."/>
            <person name="Gainer-Dewar J."/>
            <person name="Goldberg J."/>
            <person name="Griggs A."/>
            <person name="Gujja S."/>
            <person name="Hansen M."/>
            <person name="Howarth C."/>
            <person name="Imamovic A."/>
            <person name="Ireland A."/>
            <person name="Larimer J."/>
            <person name="McCowan C."/>
            <person name="Murphy C."/>
            <person name="Pearson M."/>
            <person name="Poon T.W."/>
            <person name="Priest M."/>
            <person name="Roberts A."/>
            <person name="Saif S."/>
            <person name="Shea T."/>
            <person name="Sisk P."/>
            <person name="Sykes S."/>
            <person name="Wortman J."/>
            <person name="Nusbaum C."/>
            <person name="Birren B."/>
        </authorList>
    </citation>
    <scope>NUCLEOTIDE SEQUENCE [LARGE SCALE GENOMIC DNA]</scope>
    <source>
        <strain evidence="4">ATCC 38817</strain>
    </source>
</reference>
<dbReference type="AlphaFoldDB" id="A0A058ZAH9"/>
<accession>A0A058ZAH9</accession>
<dbReference type="GO" id="GO:0000785">
    <property type="term" value="C:chromatin"/>
    <property type="evidence" value="ECO:0007669"/>
    <property type="project" value="TreeGrafter"/>
</dbReference>
<evidence type="ECO:0000256" key="2">
    <source>
        <dbReference type="ARBA" id="ARBA00022705"/>
    </source>
</evidence>
<dbReference type="Proteomes" id="UP000030693">
    <property type="component" value="Unassembled WGS sequence"/>
</dbReference>
<name>A0A058ZAH9_FONAL</name>
<dbReference type="RefSeq" id="XP_009494528.1">
    <property type="nucleotide sequence ID" value="XM_009496253.1"/>
</dbReference>
<feature type="compositionally biased region" description="Basic and acidic residues" evidence="3">
    <location>
        <begin position="116"/>
        <end position="131"/>
    </location>
</feature>
<evidence type="ECO:0000256" key="3">
    <source>
        <dbReference type="SAM" id="MobiDB-lite"/>
    </source>
</evidence>
<dbReference type="GeneID" id="20527077"/>
<sequence length="655" mass="69283">MAEQGPAPSKAPHPLLSARDLADVIADGSELWYPPVRDIGGTILLEFDSIEEIEQSLQPGSTVFLRGPVRGGIAVGAGPSEATPPGLGLLEEDLSMHERQAQLEERLITHEHADGLDEFGPHVEAGDEDPQHGAPADADEDLVLCTDNISFQVRRAITSNSLLLVTPTPEAKASPGGGATPATPATIPGATDTEHSSAGRRLLIQSTLGAVHECRRLPEGTRSRVACRLIQRALAPRPSPEAGPFRGRDTPFTHLSFGQLLSSVALCSQGELALGLALAGVLALPPGEWQTAATVHPPAAVDTLADVRFCLLDRAYLVRCLVAILETLPFHEALRQRSATGEILAPSAEMLVSCDPGRFAAFPDFALRHVLQLLSEPCGGAAIAQAPKPGVRVESFADLDLWGDSPLTDPVASASDQAPALRAYWLAIIRHAGLSDALLAPLGLVTGAPPASGQRCLSRRRICRLLGEHIFLCVEPMLAPAGPGATKRPRNPAAGLRVIRSDHFLRHWTRLCGALFRPVATDLDGIAIVEPAHGTPAAGASAGAPGARSAAPGPDMPTLEAVYSAFLAGSAGPPTEGALSPASFRLRYLPARRLPLSNMPLRMLMLFDARPRWREAEMDVFLRATGNRAAKASVLARNARTSRDARGGVLYTSRF</sequence>
<organism evidence="4">
    <name type="scientific">Fonticula alba</name>
    <name type="common">Slime mold</name>
    <dbReference type="NCBI Taxonomy" id="691883"/>
    <lineage>
        <taxon>Eukaryota</taxon>
        <taxon>Rotosphaerida</taxon>
        <taxon>Fonticulaceae</taxon>
        <taxon>Fonticula</taxon>
    </lineage>
</organism>
<gene>
    <name evidence="4" type="ORF">H696_02352</name>
</gene>
<protein>
    <recommendedName>
        <fullName evidence="6">Sister chromatid cohesion protein DCC1</fullName>
    </recommendedName>
</protein>